<evidence type="ECO:0000259" key="3">
    <source>
        <dbReference type="PROSITE" id="PS50003"/>
    </source>
</evidence>
<feature type="compositionally biased region" description="Low complexity" evidence="2">
    <location>
        <begin position="17"/>
        <end position="26"/>
    </location>
</feature>
<dbReference type="VEuPathDB" id="FungiDB:PHYBLDRAFT_58919"/>
<dbReference type="SMART" id="SM00233">
    <property type="entry name" value="PH"/>
    <property type="match status" value="1"/>
</dbReference>
<reference evidence="5" key="1">
    <citation type="submission" date="2015-06" db="EMBL/GenBank/DDBJ databases">
        <title>Expansion of signal transduction pathways in fungi by whole-genome duplication.</title>
        <authorList>
            <consortium name="DOE Joint Genome Institute"/>
            <person name="Corrochano L.M."/>
            <person name="Kuo A."/>
            <person name="Marcet-Houben M."/>
            <person name="Polaino S."/>
            <person name="Salamov A."/>
            <person name="Villalobos J.M."/>
            <person name="Alvarez M.I."/>
            <person name="Avalos J."/>
            <person name="Benito E.P."/>
            <person name="Benoit I."/>
            <person name="Burger G."/>
            <person name="Camino L.P."/>
            <person name="Canovas D."/>
            <person name="Cerda-Olmedo E."/>
            <person name="Cheng J.-F."/>
            <person name="Dominguez A."/>
            <person name="Elias M."/>
            <person name="Eslava A.P."/>
            <person name="Glaser F."/>
            <person name="Grimwood J."/>
            <person name="Gutierrez G."/>
            <person name="Heitman J."/>
            <person name="Henrissat B."/>
            <person name="Iturriaga E.A."/>
            <person name="Lang B.F."/>
            <person name="Lavin J.L."/>
            <person name="Lee S."/>
            <person name="Li W."/>
            <person name="Lindquist E."/>
            <person name="Lopez-Garcia S."/>
            <person name="Luque E.M."/>
            <person name="Marcos A.T."/>
            <person name="Martin J."/>
            <person name="McCluskey K."/>
            <person name="Medina H.R."/>
            <person name="Miralles-Duran A."/>
            <person name="Miyazaki A."/>
            <person name="Munoz-Torres E."/>
            <person name="Oguiza J.A."/>
            <person name="Ohm R."/>
            <person name="Olmedo M."/>
            <person name="Orejas M."/>
            <person name="Ortiz-Castellanos L."/>
            <person name="Pisabarro A.G."/>
            <person name="Rodriguez-Romero J."/>
            <person name="Ruiz-Herrera J."/>
            <person name="Ruiz-Vazquez R."/>
            <person name="Sanz C."/>
            <person name="Schackwitz W."/>
            <person name="Schmutz J."/>
            <person name="Shahriari M."/>
            <person name="Shelest E."/>
            <person name="Silva-Franco F."/>
            <person name="Soanes D."/>
            <person name="Syed K."/>
            <person name="Tagua V.G."/>
            <person name="Talbot N.J."/>
            <person name="Thon M."/>
            <person name="De vries R.P."/>
            <person name="Wiebenga A."/>
            <person name="Yadav J.S."/>
            <person name="Braun E.L."/>
            <person name="Baker S."/>
            <person name="Garre V."/>
            <person name="Horwitz B."/>
            <person name="Torres-Martinez S."/>
            <person name="Idnurm A."/>
            <person name="Herrera-Estrella A."/>
            <person name="Gabaldon T."/>
            <person name="Grigoriev I.V."/>
        </authorList>
    </citation>
    <scope>NUCLEOTIDE SEQUENCE [LARGE SCALE GENOMIC DNA]</scope>
    <source>
        <strain evidence="5">NRRL 1555(-)</strain>
    </source>
</reference>
<dbReference type="InterPro" id="IPR046869">
    <property type="entry name" value="SLM1/RGC1-like_PH"/>
</dbReference>
<accession>A0A162Q438</accession>
<feature type="compositionally biased region" description="Polar residues" evidence="2">
    <location>
        <begin position="306"/>
        <end position="320"/>
    </location>
</feature>
<dbReference type="STRING" id="763407.A0A162Q438"/>
<sequence>MATSTSPPPRPEKSKFRNIPSSSSRNLPPPLNIDYDPKEPNKSLVERLESPIYPLYTPVHLSSSRHESVVSLSIPEKESNQFEINIDEIRHSGRFKEEFDQIPTPELLEQLLKSSSIKPLKRPWLPKKRSKSRSHVIQTSSSTSTVDTAGSFGPPFPGTPILESPQTPTPTTSFQKNTSSYFPLFSTAPAALIAGRKTSLSNEISLTASTSKPETLAVLVDTTSQAVSDNVEGNVEDKLKRSLSVTAAPVTSIPTKHTPLPISSAHKIKQIQQTESKVHKDILPKSDSNPGTPETAVPVPPVRRPTYTNATEKSNGNTSRPAEEFSLNRADVVITRLENWLFIIKAIGAWLEETARINVQSSRSFQQQSLSLLKEDYMGQKEPTNAIATLYTGLKMLTVTVIQEQRDFSEHVFQDHIPAIMKLKKECKEKIRELGENQDLAMDELLKRAEVTVKTMSHLDRCCRGMDRETGDDQRLQQLQDPWVANLYVLRQLKKEVDEENRLRILMVGVQKDVAAFERRVIQSLKTSIQFCYENIPPGLSDDSSEDRTPFKALLDMSTPEVEWEQFMEDHKKDLVNEQFPTKDYRNINFKNKHNPYVLTLMKGKIERKTGVRKQFVEKYFVLSQCGFLHQFSLSDKVAPERFIYIPNSVIVPSIDINQFVNESNISNEMTNDESNQHYTFEIRRPSTTVLQRDKTYQFRVSSRQALLDWCKALVEVAGRSYMAQYLVSNRSSIGLNRDSSSISAEDKPPSETDMTTKSTEVLNPSSSDMEAKAGSNNNNDSTLSFVSEVQSGSTECSSKLDESTTQNTRPLETIESETGSLGKLDKDNSRSSDIKLIDDHGNVSDQALVNVLEEGGTNDVIQEYYASHDSGDEDDDADSISSRSICTARQSLSTIADLPELIDIAREPSQVSDPRRYSGESNLIDDAASSLYFSSTSGPNSPSGSTFSIDSYPEIDIAAYSLPALEAQNRQL</sequence>
<feature type="region of interest" description="Disordered" evidence="2">
    <location>
        <begin position="1"/>
        <end position="42"/>
    </location>
</feature>
<dbReference type="InterPro" id="IPR046868">
    <property type="entry name" value="BAR_4"/>
</dbReference>
<dbReference type="Pfam" id="PF20399">
    <property type="entry name" value="PH_20"/>
    <property type="match status" value="1"/>
</dbReference>
<dbReference type="GeneID" id="29001310"/>
<name>A0A162Q438_PHYB8</name>
<protein>
    <recommendedName>
        <fullName evidence="3">PH domain-containing protein</fullName>
    </recommendedName>
</protein>
<dbReference type="InterPro" id="IPR011993">
    <property type="entry name" value="PH-like_dom_sf"/>
</dbReference>
<feature type="region of interest" description="Disordered" evidence="2">
    <location>
        <begin position="270"/>
        <end position="323"/>
    </location>
</feature>
<dbReference type="Pfam" id="PF20400">
    <property type="entry name" value="BAR_4"/>
    <property type="match status" value="1"/>
</dbReference>
<evidence type="ECO:0000256" key="1">
    <source>
        <dbReference type="ARBA" id="ARBA00022553"/>
    </source>
</evidence>
<dbReference type="PANTHER" id="PTHR31941:SF1">
    <property type="entry name" value="CYTOSKELETAL SIGNALING PROTEIN SLM1"/>
    <property type="match status" value="1"/>
</dbReference>
<evidence type="ECO:0000256" key="2">
    <source>
        <dbReference type="SAM" id="MobiDB-lite"/>
    </source>
</evidence>
<feature type="compositionally biased region" description="Polar residues" evidence="2">
    <location>
        <begin position="135"/>
        <end position="148"/>
    </location>
</feature>
<dbReference type="InterPro" id="IPR001849">
    <property type="entry name" value="PH_domain"/>
</dbReference>
<feature type="region of interest" description="Disordered" evidence="2">
    <location>
        <begin position="126"/>
        <end position="175"/>
    </location>
</feature>
<feature type="domain" description="PH" evidence="3">
    <location>
        <begin position="599"/>
        <end position="719"/>
    </location>
</feature>
<dbReference type="PROSITE" id="PS50003">
    <property type="entry name" value="PH_DOMAIN"/>
    <property type="match status" value="1"/>
</dbReference>
<dbReference type="Gene3D" id="2.30.29.30">
    <property type="entry name" value="Pleckstrin-homology domain (PH domain)/Phosphotyrosine-binding domain (PTB)"/>
    <property type="match status" value="1"/>
</dbReference>
<proteinExistence type="predicted"/>
<gene>
    <name evidence="4" type="ORF">PHYBLDRAFT_58919</name>
</gene>
<keyword evidence="1" id="KW-0597">Phosphoprotein</keyword>
<feature type="compositionally biased region" description="Polar residues" evidence="2">
    <location>
        <begin position="753"/>
        <end position="784"/>
    </location>
</feature>
<dbReference type="PANTHER" id="PTHR31941">
    <property type="entry name" value="CYTOSKELETAL SIGNALING PROTEIN SLM1"/>
    <property type="match status" value="1"/>
</dbReference>
<evidence type="ECO:0000313" key="5">
    <source>
        <dbReference type="Proteomes" id="UP000077315"/>
    </source>
</evidence>
<organism evidence="4 5">
    <name type="scientific">Phycomyces blakesleeanus (strain ATCC 8743b / DSM 1359 / FGSC 10004 / NBRC 33097 / NRRL 1555)</name>
    <dbReference type="NCBI Taxonomy" id="763407"/>
    <lineage>
        <taxon>Eukaryota</taxon>
        <taxon>Fungi</taxon>
        <taxon>Fungi incertae sedis</taxon>
        <taxon>Mucoromycota</taxon>
        <taxon>Mucoromycotina</taxon>
        <taxon>Mucoromycetes</taxon>
        <taxon>Mucorales</taxon>
        <taxon>Phycomycetaceae</taxon>
        <taxon>Phycomyces</taxon>
    </lineage>
</organism>
<dbReference type="EMBL" id="KV440972">
    <property type="protein sequence ID" value="OAD79876.1"/>
    <property type="molecule type" value="Genomic_DNA"/>
</dbReference>
<dbReference type="SUPFAM" id="SSF50729">
    <property type="entry name" value="PH domain-like"/>
    <property type="match status" value="1"/>
</dbReference>
<keyword evidence="5" id="KW-1185">Reference proteome</keyword>
<dbReference type="InParanoid" id="A0A162Q438"/>
<dbReference type="RefSeq" id="XP_018297916.1">
    <property type="nucleotide sequence ID" value="XM_018440404.1"/>
</dbReference>
<dbReference type="Proteomes" id="UP000077315">
    <property type="component" value="Unassembled WGS sequence"/>
</dbReference>
<evidence type="ECO:0000313" key="4">
    <source>
        <dbReference type="EMBL" id="OAD79876.1"/>
    </source>
</evidence>
<dbReference type="OrthoDB" id="2264563at2759"/>
<dbReference type="AlphaFoldDB" id="A0A162Q438"/>
<feature type="region of interest" description="Disordered" evidence="2">
    <location>
        <begin position="736"/>
        <end position="784"/>
    </location>
</feature>